<dbReference type="GO" id="GO:0009253">
    <property type="term" value="P:peptidoglycan catabolic process"/>
    <property type="evidence" value="ECO:0007669"/>
    <property type="project" value="InterPro"/>
</dbReference>
<protein>
    <submittedName>
        <fullName evidence="2">Lysozyme</fullName>
    </submittedName>
</protein>
<dbReference type="eggNOG" id="COG3023">
    <property type="taxonomic scope" value="Bacteria"/>
</dbReference>
<evidence type="ECO:0000259" key="1">
    <source>
        <dbReference type="Pfam" id="PF01510"/>
    </source>
</evidence>
<dbReference type="PANTHER" id="PTHR11022:SF41">
    <property type="entry name" value="PEPTIDOGLYCAN-RECOGNITION PROTEIN LC-RELATED"/>
    <property type="match status" value="1"/>
</dbReference>
<dbReference type="Pfam" id="PF01510">
    <property type="entry name" value="Amidase_2"/>
    <property type="match status" value="1"/>
</dbReference>
<dbReference type="RefSeq" id="WP_018066424.1">
    <property type="nucleotide sequence ID" value="NZ_AQWH01000023.1"/>
</dbReference>
<dbReference type="Gene3D" id="1.10.101.10">
    <property type="entry name" value="PGBD-like superfamily/PGBD"/>
    <property type="match status" value="1"/>
</dbReference>
<dbReference type="SUPFAM" id="SSF47090">
    <property type="entry name" value="PGBD-like"/>
    <property type="match status" value="1"/>
</dbReference>
<dbReference type="STRING" id="1122214.Mame_02603"/>
<dbReference type="InterPro" id="IPR036366">
    <property type="entry name" value="PGBDSf"/>
</dbReference>
<dbReference type="InterPro" id="IPR036365">
    <property type="entry name" value="PGBD-like_sf"/>
</dbReference>
<name>A0A1U9Z2K4_9HYPH</name>
<dbReference type="Gene3D" id="3.40.80.10">
    <property type="entry name" value="Peptidoglycan recognition protein-like"/>
    <property type="match status" value="1"/>
</dbReference>
<evidence type="ECO:0000313" key="3">
    <source>
        <dbReference type="Proteomes" id="UP000191135"/>
    </source>
</evidence>
<dbReference type="OrthoDB" id="8754850at2"/>
<dbReference type="EMBL" id="CP020330">
    <property type="protein sequence ID" value="AQZ51929.1"/>
    <property type="molecule type" value="Genomic_DNA"/>
</dbReference>
<evidence type="ECO:0000313" key="2">
    <source>
        <dbReference type="EMBL" id="AQZ51929.1"/>
    </source>
</evidence>
<feature type="domain" description="N-acetylmuramoyl-L-alanine amidase" evidence="1">
    <location>
        <begin position="2"/>
        <end position="126"/>
    </location>
</feature>
<dbReference type="PANTHER" id="PTHR11022">
    <property type="entry name" value="PEPTIDOGLYCAN RECOGNITION PROTEIN"/>
    <property type="match status" value="1"/>
</dbReference>
<organism evidence="2 3">
    <name type="scientific">Martelella mediterranea DSM 17316</name>
    <dbReference type="NCBI Taxonomy" id="1122214"/>
    <lineage>
        <taxon>Bacteria</taxon>
        <taxon>Pseudomonadati</taxon>
        <taxon>Pseudomonadota</taxon>
        <taxon>Alphaproteobacteria</taxon>
        <taxon>Hyphomicrobiales</taxon>
        <taxon>Aurantimonadaceae</taxon>
        <taxon>Martelella</taxon>
    </lineage>
</organism>
<proteinExistence type="predicted"/>
<keyword evidence="3" id="KW-1185">Reference proteome</keyword>
<dbReference type="InterPro" id="IPR015510">
    <property type="entry name" value="PGRP"/>
</dbReference>
<dbReference type="Proteomes" id="UP000191135">
    <property type="component" value="Chromosome"/>
</dbReference>
<dbReference type="SUPFAM" id="SSF55846">
    <property type="entry name" value="N-acetylmuramoyl-L-alanine amidase-like"/>
    <property type="match status" value="1"/>
</dbReference>
<accession>A0A1U9Z2K4</accession>
<dbReference type="KEGG" id="mmed:Mame_02603"/>
<dbReference type="InterPro" id="IPR002502">
    <property type="entry name" value="Amidase_domain"/>
</dbReference>
<dbReference type="GO" id="GO:0008745">
    <property type="term" value="F:N-acetylmuramoyl-L-alanine amidase activity"/>
    <property type="evidence" value="ECO:0007669"/>
    <property type="project" value="InterPro"/>
</dbReference>
<reference evidence="2 3" key="1">
    <citation type="submission" date="2017-03" db="EMBL/GenBank/DDBJ databases">
        <title>Foreign affairs: Plasmid Transfer between Roseobacters and Rhizobia.</title>
        <authorList>
            <person name="Bartling P."/>
            <person name="Bunk B."/>
            <person name="Overmann J."/>
            <person name="Brinkmann H."/>
            <person name="Petersen J."/>
        </authorList>
    </citation>
    <scope>NUCLEOTIDE SEQUENCE [LARGE SCALE GENOMIC DNA]</scope>
    <source>
        <strain evidence="2 3">MACL11</strain>
    </source>
</reference>
<dbReference type="CDD" id="cd06583">
    <property type="entry name" value="PGRP"/>
    <property type="match status" value="1"/>
</dbReference>
<dbReference type="InterPro" id="IPR036505">
    <property type="entry name" value="Amidase/PGRP_sf"/>
</dbReference>
<sequence>MRPIKEIIIHCTDTPVGRSVSVAEINRWHLERGWSGIGYHRVVHLDGRREAGRPIERIGAHVAGHNTGTVGVVYVGGRSADMKRTTDTRTLEQEKALTAEIIDLRDRFGITRISGHRDYDKGKACPCFDARADYGHLFSGMTDAIPDKDEMLRRGDRGPTVAAWVDDLARYRELIGHEWPVQPTDAFDHTIEMVTIWFQKSRGILADGVVGPQTRDEMERALAGQAPYLALAA</sequence>
<dbReference type="AlphaFoldDB" id="A0A1U9Z2K4"/>
<gene>
    <name evidence="2" type="ORF">Mame_02603</name>
</gene>